<dbReference type="Proteomes" id="UP000001861">
    <property type="component" value="Unassembled WGS sequence"/>
</dbReference>
<dbReference type="VEuPathDB" id="FungiDB:CC1G_13047"/>
<evidence type="ECO:0000313" key="2">
    <source>
        <dbReference type="Proteomes" id="UP000001861"/>
    </source>
</evidence>
<keyword evidence="2" id="KW-1185">Reference proteome</keyword>
<evidence type="ECO:0000313" key="1">
    <source>
        <dbReference type="EMBL" id="EAU81729.2"/>
    </source>
</evidence>
<dbReference type="HOGENOM" id="CLU_1224707_0_0_1"/>
<protein>
    <submittedName>
        <fullName evidence="1">Uncharacterized protein</fullName>
    </submittedName>
</protein>
<dbReference type="InParanoid" id="A8PB05"/>
<accession>A8PB05</accession>
<dbReference type="OrthoDB" id="3014247at2759"/>
<dbReference type="GeneID" id="6016711"/>
<dbReference type="KEGG" id="cci:CC1G_13047"/>
<proteinExistence type="predicted"/>
<organism evidence="1 2">
    <name type="scientific">Coprinopsis cinerea (strain Okayama-7 / 130 / ATCC MYA-4618 / FGSC 9003)</name>
    <name type="common">Inky cap fungus</name>
    <name type="synonym">Hormographiella aspergillata</name>
    <dbReference type="NCBI Taxonomy" id="240176"/>
    <lineage>
        <taxon>Eukaryota</taxon>
        <taxon>Fungi</taxon>
        <taxon>Dikarya</taxon>
        <taxon>Basidiomycota</taxon>
        <taxon>Agaricomycotina</taxon>
        <taxon>Agaricomycetes</taxon>
        <taxon>Agaricomycetidae</taxon>
        <taxon>Agaricales</taxon>
        <taxon>Agaricineae</taxon>
        <taxon>Psathyrellaceae</taxon>
        <taxon>Coprinopsis</taxon>
    </lineage>
</organism>
<name>A8PB05_COPC7</name>
<comment type="caution">
    <text evidence="1">The sequence shown here is derived from an EMBL/GenBank/DDBJ whole genome shotgun (WGS) entry which is preliminary data.</text>
</comment>
<dbReference type="AlphaFoldDB" id="A8PB05"/>
<reference evidence="1 2" key="1">
    <citation type="journal article" date="2010" name="Proc. Natl. Acad. Sci. U.S.A.">
        <title>Insights into evolution of multicellular fungi from the assembled chromosomes of the mushroom Coprinopsis cinerea (Coprinus cinereus).</title>
        <authorList>
            <person name="Stajich J.E."/>
            <person name="Wilke S.K."/>
            <person name="Ahren D."/>
            <person name="Au C.H."/>
            <person name="Birren B.W."/>
            <person name="Borodovsky M."/>
            <person name="Burns C."/>
            <person name="Canback B."/>
            <person name="Casselton L.A."/>
            <person name="Cheng C.K."/>
            <person name="Deng J."/>
            <person name="Dietrich F.S."/>
            <person name="Fargo D.C."/>
            <person name="Farman M.L."/>
            <person name="Gathman A.C."/>
            <person name="Goldberg J."/>
            <person name="Guigo R."/>
            <person name="Hoegger P.J."/>
            <person name="Hooker J.B."/>
            <person name="Huggins A."/>
            <person name="James T.Y."/>
            <person name="Kamada T."/>
            <person name="Kilaru S."/>
            <person name="Kodira C."/>
            <person name="Kues U."/>
            <person name="Kupfer D."/>
            <person name="Kwan H.S."/>
            <person name="Lomsadze A."/>
            <person name="Li W."/>
            <person name="Lilly W.W."/>
            <person name="Ma L.J."/>
            <person name="Mackey A.J."/>
            <person name="Manning G."/>
            <person name="Martin F."/>
            <person name="Muraguchi H."/>
            <person name="Natvig D.O."/>
            <person name="Palmerini H."/>
            <person name="Ramesh M.A."/>
            <person name="Rehmeyer C.J."/>
            <person name="Roe B.A."/>
            <person name="Shenoy N."/>
            <person name="Stanke M."/>
            <person name="Ter-Hovhannisyan V."/>
            <person name="Tunlid A."/>
            <person name="Velagapudi R."/>
            <person name="Vision T.J."/>
            <person name="Zeng Q."/>
            <person name="Zolan M.E."/>
            <person name="Pukkila P.J."/>
        </authorList>
    </citation>
    <scope>NUCLEOTIDE SEQUENCE [LARGE SCALE GENOMIC DNA]</scope>
    <source>
        <strain evidence="2">Okayama-7 / 130 / ATCC MYA-4618 / FGSC 9003</strain>
    </source>
</reference>
<sequence>MALHPLQFISGLLTKGHIRFRVPYWSDTPKYYLSTFLDRDTGCDIVASSQRTRMVFQMDLEEAQTRSTSIEILNGFWSDVYPYFGVSARDRGTAGDVWSPPTSPHFEFYSVQQTADANLQQKETSFTACIKHHMEELPFQASAIWRYDPSNKGRLTPHLLALNGTKIPIMIRQGVYGNDAIHFRAFSPSDEGDLDYAMASSIIRNIGRVNTQFLAVQELYFEPLEE</sequence>
<gene>
    <name evidence="1" type="ORF">CC1G_13047</name>
</gene>
<dbReference type="EMBL" id="AACS02000004">
    <property type="protein sequence ID" value="EAU81729.2"/>
    <property type="molecule type" value="Genomic_DNA"/>
</dbReference>
<dbReference type="RefSeq" id="XP_001840082.2">
    <property type="nucleotide sequence ID" value="XM_001840030.2"/>
</dbReference>